<dbReference type="InterPro" id="IPR024584">
    <property type="entry name" value="Tuberin_N"/>
</dbReference>
<keyword evidence="5" id="KW-1185">Reference proteome</keyword>
<accession>A0AAV9QI07</accession>
<dbReference type="Pfam" id="PF02145">
    <property type="entry name" value="Rap_GAP"/>
    <property type="match status" value="1"/>
</dbReference>
<feature type="domain" description="Rap-GAP" evidence="3">
    <location>
        <begin position="1147"/>
        <end position="1381"/>
    </location>
</feature>
<dbReference type="InterPro" id="IPR035974">
    <property type="entry name" value="Rap/Ran-GAP_sf"/>
</dbReference>
<reference evidence="4 5" key="1">
    <citation type="submission" date="2023-06" db="EMBL/GenBank/DDBJ databases">
        <title>Black Yeasts Isolated from many extreme environments.</title>
        <authorList>
            <person name="Coleine C."/>
            <person name="Stajich J.E."/>
            <person name="Selbmann L."/>
        </authorList>
    </citation>
    <scope>NUCLEOTIDE SEQUENCE [LARGE SCALE GENOMIC DNA]</scope>
    <source>
        <strain evidence="4 5">CCFEE 5887</strain>
    </source>
</reference>
<dbReference type="InterPro" id="IPR027107">
    <property type="entry name" value="Tuberin/Ral-act_asu"/>
</dbReference>
<gene>
    <name evidence="4" type="primary">TSC2</name>
    <name evidence="4" type="ORF">LTR25_001586</name>
</gene>
<dbReference type="GO" id="GO:0051056">
    <property type="term" value="P:regulation of small GTPase mediated signal transduction"/>
    <property type="evidence" value="ECO:0007669"/>
    <property type="project" value="InterPro"/>
</dbReference>
<dbReference type="Gene3D" id="3.40.50.11210">
    <property type="entry name" value="Rap/Ran-GAP"/>
    <property type="match status" value="1"/>
</dbReference>
<dbReference type="Pfam" id="PF03542">
    <property type="entry name" value="Tuberin"/>
    <property type="match status" value="1"/>
</dbReference>
<keyword evidence="1" id="KW-0343">GTPase activation</keyword>
<evidence type="ECO:0000256" key="1">
    <source>
        <dbReference type="ARBA" id="ARBA00022468"/>
    </source>
</evidence>
<name>A0AAV9QI07_9PEZI</name>
<dbReference type="EMBL" id="JAXLQG010000002">
    <property type="protein sequence ID" value="KAK5543971.1"/>
    <property type="molecule type" value="Genomic_DNA"/>
</dbReference>
<dbReference type="SUPFAM" id="SSF111347">
    <property type="entry name" value="Rap/Ran-GAP"/>
    <property type="match status" value="1"/>
</dbReference>
<dbReference type="PANTHER" id="PTHR10063">
    <property type="entry name" value="TUBERIN"/>
    <property type="match status" value="1"/>
</dbReference>
<evidence type="ECO:0000313" key="4">
    <source>
        <dbReference type="EMBL" id="KAK5543971.1"/>
    </source>
</evidence>
<evidence type="ECO:0000313" key="5">
    <source>
        <dbReference type="Proteomes" id="UP001345827"/>
    </source>
</evidence>
<dbReference type="Pfam" id="PF11864">
    <property type="entry name" value="DUF3384"/>
    <property type="match status" value="1"/>
</dbReference>
<sequence>MSHMLITSRSERRSHRMSTEKDASRERSANTGSDREGRRRSIWHVPVLTPKSHSPDNAFQQDRQIEKEVPPDGPPLDMEDVLEKGFPLSHSPEDARAWLLSFGDFKSVTDVSLRFVDLRSGTQSLLSVLNRWLPAWSSQAEKARKENKNSRSTALKESKNLDWLLRYIYDYLNLGHSFIDPRELAQTVDAITTLCLNASRHADINSGINVLYAIASHFEFPKSGLEQSLVVLSASAANLQEAPDHLFDCTTLLATGQLSREVIGILYTFIRVPTLENNSKNLSHARGASRLLRNLLGGPSQSGGYAIDVQEFVEQLHSAASQGIFRFCHDILSSLHAVLGPHRSTDLGALDFGKVMEIIHLCLKMTPYGGPKGQSPIISPNDDKDRSYDRHYRDREAMMNKIAHDFHWIWEQLSPTNQDAINKFFLDYPRFADTEQMHRALRFAEDKYLGLADHEKKLQHIQDLFERVVQDPQVASASRITGIQVLVQASNISSAASKSLDPPNEAYTWMLAEVLDQLGAERDGQVLAALLIALEDMACNHEEAAKEPALTMRVIDKVKTIVLSGSSGSIFTDELAIIATRILATIFCYSIHINVNAAVEGFDVLQQIAGFKCKFRSARLVAKRLLFRVRADEAGFIYINGASESQDVASALLRTRDSADVFHYEVPTSQRHSASSTSLSTKSDVHDPMWLYPDTEDVTFPFTDRSSSILNVDASAHPGVQAELDMDTWLMNIIRCLQADIDWETYSYTIIHVAAQLSNIALFLNSMEAVVKFRQVLCEQMVNNTFREAPPATGLKKSDVALCLFNILVPLIAYATMKHEAVQKGFGDDLVRAFLSGIGGAWEGTPRPCIHALSICSLEIPSSVASLYPTIIDKMSKNMTQAHLTAHILEFLIHMALLPEMHSNLNTDEIQIIFGICIQFLEKTREQHSSSITSPTGRLNLTARHSGMNFRRPPYRASMLTDIGLPQYAAALAYHVIIFWFLSLQLEIRAKYVSWIVARLVWKNSQGQETIDEQSQVLIDMMQRTAFSDLGETAPEADFAGPEDGPVSSASWIVGLSVITAQTAGHTGKTEIIKRQASGTTYARYQQLTSRVPSHHAPSRTEIRHHEATTEMLPSHIILQMVASAASTNITDQPLLLPDEDFVRRGLESFDRIPTVSSHKIGILYIGEGQSTEPEYLANMKGSRDYARFLDGLGYVVSLQPPLRYNPQGLEYPRDGESTIAWRNRVDEIVYHVPTMMPTDLEEDPYCVTKKAHVGNCHVNIVFNRSGLPWSFDNFKSQLNYVNIMVIPACRARQTPDPDFMPGFYWVQVITRDDLPNLSPAADPKIISAAQLAAFVRAVALNASYFCQCWNTKDLDSEFPSGWRARLQQIKRLRERVMSKSAEKQAVVASSGTITSVVPGTSGGRRTPVPREEAGGPRRDGALASQLDFSSWTVQTDGAPKFGP</sequence>
<dbReference type="GO" id="GO:0032007">
    <property type="term" value="P:negative regulation of TOR signaling"/>
    <property type="evidence" value="ECO:0007669"/>
    <property type="project" value="TreeGrafter"/>
</dbReference>
<proteinExistence type="predicted"/>
<dbReference type="GO" id="GO:0005096">
    <property type="term" value="F:GTPase activator activity"/>
    <property type="evidence" value="ECO:0007669"/>
    <property type="project" value="UniProtKB-KW"/>
</dbReference>
<feature type="compositionally biased region" description="Basic and acidic residues" evidence="2">
    <location>
        <begin position="17"/>
        <end position="39"/>
    </location>
</feature>
<feature type="compositionally biased region" description="Basic and acidic residues" evidence="2">
    <location>
        <begin position="1409"/>
        <end position="1421"/>
    </location>
</feature>
<dbReference type="Proteomes" id="UP001345827">
    <property type="component" value="Unassembled WGS sequence"/>
</dbReference>
<dbReference type="PANTHER" id="PTHR10063:SF0">
    <property type="entry name" value="TUBERIN"/>
    <property type="match status" value="1"/>
</dbReference>
<feature type="region of interest" description="Disordered" evidence="2">
    <location>
        <begin position="1393"/>
        <end position="1424"/>
    </location>
</feature>
<evidence type="ECO:0000259" key="3">
    <source>
        <dbReference type="PROSITE" id="PS50085"/>
    </source>
</evidence>
<dbReference type="PROSITE" id="PS50085">
    <property type="entry name" value="RAPGAP"/>
    <property type="match status" value="1"/>
</dbReference>
<dbReference type="GO" id="GO:0033596">
    <property type="term" value="C:TSC1-TSC2 complex"/>
    <property type="evidence" value="ECO:0007669"/>
    <property type="project" value="TreeGrafter"/>
</dbReference>
<comment type="caution">
    <text evidence="4">The sequence shown here is derived from an EMBL/GenBank/DDBJ whole genome shotgun (WGS) entry which is preliminary data.</text>
</comment>
<evidence type="ECO:0000256" key="2">
    <source>
        <dbReference type="SAM" id="MobiDB-lite"/>
    </source>
</evidence>
<organism evidence="4 5">
    <name type="scientific">Vermiconidia calcicola</name>
    <dbReference type="NCBI Taxonomy" id="1690605"/>
    <lineage>
        <taxon>Eukaryota</taxon>
        <taxon>Fungi</taxon>
        <taxon>Dikarya</taxon>
        <taxon>Ascomycota</taxon>
        <taxon>Pezizomycotina</taxon>
        <taxon>Dothideomycetes</taxon>
        <taxon>Dothideomycetidae</taxon>
        <taxon>Mycosphaerellales</taxon>
        <taxon>Extremaceae</taxon>
        <taxon>Vermiconidia</taxon>
    </lineage>
</organism>
<dbReference type="GO" id="GO:0005634">
    <property type="term" value="C:nucleus"/>
    <property type="evidence" value="ECO:0007669"/>
    <property type="project" value="InterPro"/>
</dbReference>
<dbReference type="InterPro" id="IPR000331">
    <property type="entry name" value="Rap/Ran_GAP_dom"/>
</dbReference>
<protein>
    <submittedName>
        <fullName evidence="4">Tuberous sclerosis 2-like protein</fullName>
    </submittedName>
</protein>
<dbReference type="InterPro" id="IPR018515">
    <property type="entry name" value="Tuberin-type_domain"/>
</dbReference>
<feature type="region of interest" description="Disordered" evidence="2">
    <location>
        <begin position="1"/>
        <end position="59"/>
    </location>
</feature>